<comment type="catalytic activity">
    <reaction evidence="4 5">
        <text>uridine(38/39/40) in tRNA = pseudouridine(38/39/40) in tRNA</text>
        <dbReference type="Rhea" id="RHEA:22376"/>
        <dbReference type="Rhea" id="RHEA-COMP:10085"/>
        <dbReference type="Rhea" id="RHEA-COMP:10087"/>
        <dbReference type="ChEBI" id="CHEBI:65314"/>
        <dbReference type="ChEBI" id="CHEBI:65315"/>
        <dbReference type="EC" id="5.4.99.12"/>
    </reaction>
</comment>
<evidence type="ECO:0000313" key="8">
    <source>
        <dbReference type="Proteomes" id="UP001224418"/>
    </source>
</evidence>
<dbReference type="InterPro" id="IPR020094">
    <property type="entry name" value="TruA/RsuA/RluB/E/F_N"/>
</dbReference>
<dbReference type="EC" id="5.4.99.12" evidence="4"/>
<feature type="binding site" evidence="4">
    <location>
        <position position="110"/>
    </location>
    <ligand>
        <name>substrate</name>
    </ligand>
</feature>
<comment type="function">
    <text evidence="4">Formation of pseudouridine at positions 38, 39 and 40 in the anticodon stem and loop of transfer RNAs.</text>
</comment>
<comment type="caution">
    <text evidence="7">The sequence shown here is derived from an EMBL/GenBank/DDBJ whole genome shotgun (WGS) entry which is preliminary data.</text>
</comment>
<dbReference type="GO" id="GO:0160147">
    <property type="term" value="F:tRNA pseudouridine(38-40) synthase activity"/>
    <property type="evidence" value="ECO:0007669"/>
    <property type="project" value="UniProtKB-EC"/>
</dbReference>
<reference evidence="7 8" key="1">
    <citation type="submission" date="2023-07" db="EMBL/GenBank/DDBJ databases">
        <title>Genomic Encyclopedia of Type Strains, Phase IV (KMG-IV): sequencing the most valuable type-strain genomes for metagenomic binning, comparative biology and taxonomic classification.</title>
        <authorList>
            <person name="Goeker M."/>
        </authorList>
    </citation>
    <scope>NUCLEOTIDE SEQUENCE [LARGE SCALE GENOMIC DNA]</scope>
    <source>
        <strain evidence="7 8">DSM 1400</strain>
    </source>
</reference>
<dbReference type="Pfam" id="PF01416">
    <property type="entry name" value="PseudoU_synth_1"/>
    <property type="match status" value="2"/>
</dbReference>
<keyword evidence="3 4" id="KW-0413">Isomerase</keyword>
<evidence type="ECO:0000256" key="1">
    <source>
        <dbReference type="ARBA" id="ARBA00009375"/>
    </source>
</evidence>
<dbReference type="CDD" id="cd02570">
    <property type="entry name" value="PseudoU_synth_EcTruA"/>
    <property type="match status" value="1"/>
</dbReference>
<evidence type="ECO:0000256" key="3">
    <source>
        <dbReference type="ARBA" id="ARBA00023235"/>
    </source>
</evidence>
<comment type="similarity">
    <text evidence="1 4 5">Belongs to the tRNA pseudouridine synthase TruA family.</text>
</comment>
<dbReference type="HAMAP" id="MF_00171">
    <property type="entry name" value="TruA"/>
    <property type="match status" value="1"/>
</dbReference>
<dbReference type="Proteomes" id="UP001224418">
    <property type="component" value="Unassembled WGS sequence"/>
</dbReference>
<dbReference type="InterPro" id="IPR001406">
    <property type="entry name" value="PsdUridine_synth_TruA"/>
</dbReference>
<dbReference type="EMBL" id="JAUSWN010000008">
    <property type="protein sequence ID" value="MDQ0479439.1"/>
    <property type="molecule type" value="Genomic_DNA"/>
</dbReference>
<dbReference type="InterPro" id="IPR020103">
    <property type="entry name" value="PsdUridine_synth_cat_dom_sf"/>
</dbReference>
<dbReference type="InterPro" id="IPR020095">
    <property type="entry name" value="PsdUridine_synth_TruA_C"/>
</dbReference>
<keyword evidence="8" id="KW-1185">Reference proteome</keyword>
<evidence type="ECO:0000256" key="2">
    <source>
        <dbReference type="ARBA" id="ARBA00022694"/>
    </source>
</evidence>
<organism evidence="7 8">
    <name type="scientific">Hathewaya limosa</name>
    <name type="common">Clostridium limosum</name>
    <dbReference type="NCBI Taxonomy" id="1536"/>
    <lineage>
        <taxon>Bacteria</taxon>
        <taxon>Bacillati</taxon>
        <taxon>Bacillota</taxon>
        <taxon>Clostridia</taxon>
        <taxon>Eubacteriales</taxon>
        <taxon>Clostridiaceae</taxon>
        <taxon>Hathewaya</taxon>
    </lineage>
</organism>
<dbReference type="PANTHER" id="PTHR11142">
    <property type="entry name" value="PSEUDOURIDYLATE SYNTHASE"/>
    <property type="match status" value="1"/>
</dbReference>
<evidence type="ECO:0000256" key="4">
    <source>
        <dbReference type="HAMAP-Rule" id="MF_00171"/>
    </source>
</evidence>
<accession>A0ABU0JTP0</accession>
<dbReference type="SUPFAM" id="SSF55120">
    <property type="entry name" value="Pseudouridine synthase"/>
    <property type="match status" value="1"/>
</dbReference>
<dbReference type="NCBIfam" id="TIGR00071">
    <property type="entry name" value="hisT_truA"/>
    <property type="match status" value="1"/>
</dbReference>
<comment type="subunit">
    <text evidence="4">Homodimer.</text>
</comment>
<dbReference type="RefSeq" id="WP_307355481.1">
    <property type="nucleotide sequence ID" value="NZ_BAAACJ010000029.1"/>
</dbReference>
<feature type="domain" description="Pseudouridine synthase I TruA alpha/beta" evidence="6">
    <location>
        <begin position="144"/>
        <end position="244"/>
    </location>
</feature>
<sequence length="244" mass="27749">MRNIMLIIEYDGTQYSGWQRQNHVLSVEEAVEKTIIKVLNEEIKVLGCSRTDKGVHAMGYVLNFFTNSKIPAHGIKYALNNKLPRDIVVLDAQDADEEFHARYSSIGKTYVYTILNREIPPAIGKNYVFHYKYKLNIELMKEGAKYLIGTHDFEAFKNKGGSVKTSVRTVKEIKIEKEHEYIKIYITADGFLYNMARIIVGTLVNVGGGIIIPEKVKEIIESKDRQKAGKTAPPQGLSLLKVYY</sequence>
<protein>
    <recommendedName>
        <fullName evidence="4">tRNA pseudouridine synthase A</fullName>
        <ecNumber evidence="4">5.4.99.12</ecNumber>
    </recommendedName>
    <alternativeName>
        <fullName evidence="4">tRNA pseudouridine(38-40) synthase</fullName>
    </alternativeName>
    <alternativeName>
        <fullName evidence="4">tRNA pseudouridylate synthase I</fullName>
    </alternativeName>
    <alternativeName>
        <fullName evidence="4">tRNA-uridine isomerase I</fullName>
    </alternativeName>
</protein>
<gene>
    <name evidence="4" type="primary">truA</name>
    <name evidence="7" type="ORF">QOZ93_001180</name>
</gene>
<comment type="caution">
    <text evidence="4">Lacks conserved residue(s) required for the propagation of feature annotation.</text>
</comment>
<dbReference type="Gene3D" id="3.30.70.660">
    <property type="entry name" value="Pseudouridine synthase I, catalytic domain, C-terminal subdomain"/>
    <property type="match status" value="1"/>
</dbReference>
<dbReference type="InterPro" id="IPR020097">
    <property type="entry name" value="PsdUridine_synth_TruA_a/b_dom"/>
</dbReference>
<proteinExistence type="inferred from homology"/>
<name>A0ABU0JTP0_HATLI</name>
<feature type="active site" description="Nucleophile" evidence="4">
    <location>
        <position position="52"/>
    </location>
</feature>
<dbReference type="PIRSF" id="PIRSF001430">
    <property type="entry name" value="tRNA_psdUrid_synth"/>
    <property type="match status" value="1"/>
</dbReference>
<evidence type="ECO:0000256" key="5">
    <source>
        <dbReference type="RuleBase" id="RU003792"/>
    </source>
</evidence>
<evidence type="ECO:0000313" key="7">
    <source>
        <dbReference type="EMBL" id="MDQ0479439.1"/>
    </source>
</evidence>
<keyword evidence="2 4" id="KW-0819">tRNA processing</keyword>
<dbReference type="PANTHER" id="PTHR11142:SF0">
    <property type="entry name" value="TRNA PSEUDOURIDINE SYNTHASE-LIKE 1"/>
    <property type="match status" value="1"/>
</dbReference>
<feature type="domain" description="Pseudouridine synthase I TruA alpha/beta" evidence="6">
    <location>
        <begin position="7"/>
        <end position="104"/>
    </location>
</feature>
<dbReference type="Gene3D" id="3.30.70.580">
    <property type="entry name" value="Pseudouridine synthase I, catalytic domain, N-terminal subdomain"/>
    <property type="match status" value="1"/>
</dbReference>
<evidence type="ECO:0000259" key="6">
    <source>
        <dbReference type="Pfam" id="PF01416"/>
    </source>
</evidence>